<evidence type="ECO:0000313" key="8">
    <source>
        <dbReference type="EMBL" id="PTQ86847.1"/>
    </source>
</evidence>
<proteinExistence type="inferred from homology"/>
<evidence type="ECO:0000313" key="9">
    <source>
        <dbReference type="Proteomes" id="UP000244110"/>
    </source>
</evidence>
<keyword evidence="2" id="KW-1277">Toxin-antitoxin system</keyword>
<comment type="similarity">
    <text evidence="1">Belongs to the HicA mRNA interferase family.</text>
</comment>
<keyword evidence="7" id="KW-0346">Stress response</keyword>
<dbReference type="AlphaFoldDB" id="A0A2T5ISN1"/>
<dbReference type="GO" id="GO:0004519">
    <property type="term" value="F:endonuclease activity"/>
    <property type="evidence" value="ECO:0007669"/>
    <property type="project" value="UniProtKB-KW"/>
</dbReference>
<dbReference type="GO" id="GO:0003729">
    <property type="term" value="F:mRNA binding"/>
    <property type="evidence" value="ECO:0007669"/>
    <property type="project" value="InterPro"/>
</dbReference>
<keyword evidence="4" id="KW-0255">Endonuclease</keyword>
<evidence type="ECO:0000256" key="3">
    <source>
        <dbReference type="ARBA" id="ARBA00022722"/>
    </source>
</evidence>
<reference evidence="8 9" key="1">
    <citation type="submission" date="2018-04" db="EMBL/GenBank/DDBJ databases">
        <title>Active sludge and wastewater microbial communities from Klosterneuburg, Austria.</title>
        <authorList>
            <person name="Wagner M."/>
        </authorList>
    </citation>
    <scope>NUCLEOTIDE SEQUENCE [LARGE SCALE GENOMIC DNA]</scope>
    <source>
        <strain evidence="8 9">Nm4</strain>
    </source>
</reference>
<comment type="caution">
    <text evidence="8">The sequence shown here is derived from an EMBL/GenBank/DDBJ whole genome shotgun (WGS) entry which is preliminary data.</text>
</comment>
<dbReference type="PANTHER" id="PTHR34873">
    <property type="entry name" value="SSR1766 PROTEIN"/>
    <property type="match status" value="1"/>
</dbReference>
<dbReference type="Gene3D" id="3.30.920.30">
    <property type="entry name" value="Hypothetical protein"/>
    <property type="match status" value="1"/>
</dbReference>
<sequence>MNGKQVIKKLQAEGWILERVNGSHHILRKGNVSVTVPVHGTKDLKKGTFSSIMKETGVRLK</sequence>
<organism evidence="8 9">
    <name type="scientific">Nitrosomonas ureae</name>
    <dbReference type="NCBI Taxonomy" id="44577"/>
    <lineage>
        <taxon>Bacteria</taxon>
        <taxon>Pseudomonadati</taxon>
        <taxon>Pseudomonadota</taxon>
        <taxon>Betaproteobacteria</taxon>
        <taxon>Nitrosomonadales</taxon>
        <taxon>Nitrosomonadaceae</taxon>
        <taxon>Nitrosomonas</taxon>
    </lineage>
</organism>
<evidence type="ECO:0000256" key="1">
    <source>
        <dbReference type="ARBA" id="ARBA00006620"/>
    </source>
</evidence>
<evidence type="ECO:0000256" key="5">
    <source>
        <dbReference type="ARBA" id="ARBA00022801"/>
    </source>
</evidence>
<protein>
    <submittedName>
        <fullName evidence="8">Putative RNA binding protein YcfA (HicA-like mRNA interferase family)</fullName>
    </submittedName>
</protein>
<keyword evidence="3" id="KW-0540">Nuclease</keyword>
<keyword evidence="6" id="KW-0694">RNA-binding</keyword>
<keyword evidence="5" id="KW-0378">Hydrolase</keyword>
<evidence type="ECO:0000256" key="7">
    <source>
        <dbReference type="ARBA" id="ARBA00023016"/>
    </source>
</evidence>
<dbReference type="SUPFAM" id="SSF54786">
    <property type="entry name" value="YcfA/nrd intein domain"/>
    <property type="match status" value="1"/>
</dbReference>
<dbReference type="EMBL" id="QAOL01000008">
    <property type="protein sequence ID" value="PTQ86847.1"/>
    <property type="molecule type" value="Genomic_DNA"/>
</dbReference>
<dbReference type="Pfam" id="PF07927">
    <property type="entry name" value="HicA_toxin"/>
    <property type="match status" value="1"/>
</dbReference>
<dbReference type="InterPro" id="IPR012933">
    <property type="entry name" value="HicA_mRNA_interferase"/>
</dbReference>
<name>A0A2T5ISN1_9PROT</name>
<dbReference type="InterPro" id="IPR038570">
    <property type="entry name" value="HicA_sf"/>
</dbReference>
<dbReference type="GO" id="GO:0016787">
    <property type="term" value="F:hydrolase activity"/>
    <property type="evidence" value="ECO:0007669"/>
    <property type="project" value="UniProtKB-KW"/>
</dbReference>
<dbReference type="PANTHER" id="PTHR34873:SF3">
    <property type="entry name" value="ADDICTION MODULE TOXIN, HICA FAMILY"/>
    <property type="match status" value="1"/>
</dbReference>
<dbReference type="RefSeq" id="WP_107786476.1">
    <property type="nucleotide sequence ID" value="NZ_QAOL01000008.1"/>
</dbReference>
<evidence type="ECO:0000256" key="4">
    <source>
        <dbReference type="ARBA" id="ARBA00022759"/>
    </source>
</evidence>
<gene>
    <name evidence="8" type="ORF">C8R28_100842</name>
</gene>
<evidence type="ECO:0000256" key="2">
    <source>
        <dbReference type="ARBA" id="ARBA00022649"/>
    </source>
</evidence>
<evidence type="ECO:0000256" key="6">
    <source>
        <dbReference type="ARBA" id="ARBA00022884"/>
    </source>
</evidence>
<accession>A0A2T5ISN1</accession>
<dbReference type="Proteomes" id="UP000244110">
    <property type="component" value="Unassembled WGS sequence"/>
</dbReference>